<evidence type="ECO:0000256" key="3">
    <source>
        <dbReference type="ARBA" id="ARBA00022737"/>
    </source>
</evidence>
<evidence type="ECO:0000256" key="5">
    <source>
        <dbReference type="ARBA" id="ARBA00022833"/>
    </source>
</evidence>
<dbReference type="PANTHER" id="PTHR47428:SF1">
    <property type="entry name" value="REGULATORY PROTEIN MIG1-RELATED"/>
    <property type="match status" value="1"/>
</dbReference>
<proteinExistence type="predicted"/>
<feature type="compositionally biased region" description="Low complexity" evidence="9">
    <location>
        <begin position="68"/>
        <end position="82"/>
    </location>
</feature>
<keyword evidence="3" id="KW-0677">Repeat</keyword>
<dbReference type="GO" id="GO:0005737">
    <property type="term" value="C:cytoplasm"/>
    <property type="evidence" value="ECO:0007669"/>
    <property type="project" value="TreeGrafter"/>
</dbReference>
<comment type="caution">
    <text evidence="10">The sequence shown here is derived from an EMBL/GenBank/DDBJ whole genome shotgun (WGS) entry which is preliminary data.</text>
</comment>
<dbReference type="InterPro" id="IPR051007">
    <property type="entry name" value="creA/MIG_C2H2-ZnF"/>
</dbReference>
<accession>A0A8H4RZQ5</accession>
<name>A0A8H4RZQ5_9HELO</name>
<evidence type="ECO:0000256" key="9">
    <source>
        <dbReference type="SAM" id="MobiDB-lite"/>
    </source>
</evidence>
<keyword evidence="11" id="KW-1185">Reference proteome</keyword>
<evidence type="ECO:0000256" key="6">
    <source>
        <dbReference type="ARBA" id="ARBA00023015"/>
    </source>
</evidence>
<reference evidence="10 11" key="1">
    <citation type="submission" date="2020-03" db="EMBL/GenBank/DDBJ databases">
        <title>Draft Genome Sequence of Cudoniella acicularis.</title>
        <authorList>
            <person name="Buettner E."/>
            <person name="Kellner H."/>
        </authorList>
    </citation>
    <scope>NUCLEOTIDE SEQUENCE [LARGE SCALE GENOMIC DNA]</scope>
    <source>
        <strain evidence="10 11">DSM 108380</strain>
    </source>
</reference>
<dbReference type="GO" id="GO:0000433">
    <property type="term" value="P:carbon catabolite repression of transcription from RNA polymerase II promoter by glucose"/>
    <property type="evidence" value="ECO:0007669"/>
    <property type="project" value="TreeGrafter"/>
</dbReference>
<dbReference type="Proteomes" id="UP000566819">
    <property type="component" value="Unassembled WGS sequence"/>
</dbReference>
<feature type="compositionally biased region" description="Basic and acidic residues" evidence="9">
    <location>
        <begin position="51"/>
        <end position="66"/>
    </location>
</feature>
<dbReference type="GO" id="GO:0000978">
    <property type="term" value="F:RNA polymerase II cis-regulatory region sequence-specific DNA binding"/>
    <property type="evidence" value="ECO:0007669"/>
    <property type="project" value="TreeGrafter"/>
</dbReference>
<comment type="subcellular location">
    <subcellularLocation>
        <location evidence="1">Nucleus</location>
    </subcellularLocation>
</comment>
<keyword evidence="2" id="KW-0479">Metal-binding</keyword>
<feature type="compositionally biased region" description="Polar residues" evidence="9">
    <location>
        <begin position="37"/>
        <end position="48"/>
    </location>
</feature>
<dbReference type="PANTHER" id="PTHR47428">
    <property type="entry name" value="REGULATORY PROTEIN MIG1-RELATED"/>
    <property type="match status" value="1"/>
</dbReference>
<feature type="region of interest" description="Disordered" evidence="9">
    <location>
        <begin position="37"/>
        <end position="83"/>
    </location>
</feature>
<keyword evidence="6" id="KW-0805">Transcription regulation</keyword>
<keyword evidence="7" id="KW-0804">Transcription</keyword>
<keyword evidence="8" id="KW-0539">Nucleus</keyword>
<evidence type="ECO:0000313" key="11">
    <source>
        <dbReference type="Proteomes" id="UP000566819"/>
    </source>
</evidence>
<keyword evidence="5" id="KW-0862">Zinc</keyword>
<dbReference type="GO" id="GO:0008270">
    <property type="term" value="F:zinc ion binding"/>
    <property type="evidence" value="ECO:0007669"/>
    <property type="project" value="UniProtKB-KW"/>
</dbReference>
<protein>
    <submittedName>
        <fullName evidence="10">Uncharacterized protein</fullName>
    </submittedName>
</protein>
<gene>
    <name evidence="10" type="ORF">G7Y89_g547</name>
</gene>
<evidence type="ECO:0000256" key="1">
    <source>
        <dbReference type="ARBA" id="ARBA00004123"/>
    </source>
</evidence>
<evidence type="ECO:0000256" key="7">
    <source>
        <dbReference type="ARBA" id="ARBA00023163"/>
    </source>
</evidence>
<evidence type="ECO:0000313" key="10">
    <source>
        <dbReference type="EMBL" id="KAF4637522.1"/>
    </source>
</evidence>
<dbReference type="AlphaFoldDB" id="A0A8H4RZQ5"/>
<organism evidence="10 11">
    <name type="scientific">Cudoniella acicularis</name>
    <dbReference type="NCBI Taxonomy" id="354080"/>
    <lineage>
        <taxon>Eukaryota</taxon>
        <taxon>Fungi</taxon>
        <taxon>Dikarya</taxon>
        <taxon>Ascomycota</taxon>
        <taxon>Pezizomycotina</taxon>
        <taxon>Leotiomycetes</taxon>
        <taxon>Helotiales</taxon>
        <taxon>Tricladiaceae</taxon>
        <taxon>Cudoniella</taxon>
    </lineage>
</organism>
<dbReference type="EMBL" id="JAAMPI010000020">
    <property type="protein sequence ID" value="KAF4637522.1"/>
    <property type="molecule type" value="Genomic_DNA"/>
</dbReference>
<keyword evidence="4" id="KW-0863">Zinc-finger</keyword>
<evidence type="ECO:0000256" key="4">
    <source>
        <dbReference type="ARBA" id="ARBA00022771"/>
    </source>
</evidence>
<dbReference type="GO" id="GO:0005634">
    <property type="term" value="C:nucleus"/>
    <property type="evidence" value="ECO:0007669"/>
    <property type="project" value="UniProtKB-SubCell"/>
</dbReference>
<sequence>MSHSALASAIGSPTVFPHSDALCSTIVPSNRRHSWSNFPSLSNHTVSRSHSHNEDDRYSNRNDKHSRSNSTNSTSLSSPTFSHDLLLPTPEHATLATSMHSLHIYPCGDGYDLPEILSLSLQQTPALTPMEPHVDGQCHTNNQATSAPQPRSVISDIMSRTEGTERILPALQAREMLMVPGQHLVDDFMARLIS</sequence>
<evidence type="ECO:0000256" key="2">
    <source>
        <dbReference type="ARBA" id="ARBA00022723"/>
    </source>
</evidence>
<evidence type="ECO:0000256" key="8">
    <source>
        <dbReference type="ARBA" id="ARBA00023242"/>
    </source>
</evidence>